<evidence type="ECO:0000313" key="3">
    <source>
        <dbReference type="Proteomes" id="UP001340816"/>
    </source>
</evidence>
<proteinExistence type="predicted"/>
<keyword evidence="3" id="KW-1185">Reference proteome</keyword>
<name>A0ABZ1HVI4_STRPH</name>
<reference evidence="2 3" key="1">
    <citation type="submission" date="2022-10" db="EMBL/GenBank/DDBJ databases">
        <title>The complete genomes of actinobacterial strains from the NBC collection.</title>
        <authorList>
            <person name="Joergensen T.S."/>
            <person name="Alvarez Arevalo M."/>
            <person name="Sterndorff E.B."/>
            <person name="Faurdal D."/>
            <person name="Vuksanovic O."/>
            <person name="Mourched A.-S."/>
            <person name="Charusanti P."/>
            <person name="Shaw S."/>
            <person name="Blin K."/>
            <person name="Weber T."/>
        </authorList>
    </citation>
    <scope>NUCLEOTIDE SEQUENCE [LARGE SCALE GENOMIC DNA]</scope>
    <source>
        <strain evidence="2 3">NBC 01752</strain>
    </source>
</reference>
<organism evidence="2 3">
    <name type="scientific">Streptomyces phaeochromogenes</name>
    <dbReference type="NCBI Taxonomy" id="1923"/>
    <lineage>
        <taxon>Bacteria</taxon>
        <taxon>Bacillati</taxon>
        <taxon>Actinomycetota</taxon>
        <taxon>Actinomycetes</taxon>
        <taxon>Kitasatosporales</taxon>
        <taxon>Streptomycetaceae</taxon>
        <taxon>Streptomyces</taxon>
        <taxon>Streptomyces phaeochromogenes group</taxon>
    </lineage>
</organism>
<dbReference type="RefSeq" id="WP_326762811.1">
    <property type="nucleotide sequence ID" value="NZ_CP109135.1"/>
</dbReference>
<sequence>MNPIELYSPATMFMLIVLRRGIVYTDGRAWTAAHHHWLTGHRFDEFGLRVAYDEALETVWALEAPGPAWMRRSPNSPPNLPGPRLSTGWPACAG</sequence>
<evidence type="ECO:0000313" key="2">
    <source>
        <dbReference type="EMBL" id="WSD21274.1"/>
    </source>
</evidence>
<evidence type="ECO:0000256" key="1">
    <source>
        <dbReference type="SAM" id="MobiDB-lite"/>
    </source>
</evidence>
<dbReference type="Proteomes" id="UP001340816">
    <property type="component" value="Chromosome"/>
</dbReference>
<accession>A0ABZ1HVI4</accession>
<dbReference type="EMBL" id="CP109135">
    <property type="protein sequence ID" value="WSD21274.1"/>
    <property type="molecule type" value="Genomic_DNA"/>
</dbReference>
<feature type="region of interest" description="Disordered" evidence="1">
    <location>
        <begin position="71"/>
        <end position="94"/>
    </location>
</feature>
<protein>
    <submittedName>
        <fullName evidence="2">Uncharacterized protein</fullName>
    </submittedName>
</protein>
<gene>
    <name evidence="2" type="ORF">OHB35_53080</name>
</gene>